<accession>E8WZG0</accession>
<dbReference type="PaxDb" id="1198114-AciX9_1800"/>
<keyword evidence="2" id="KW-1185">Reference proteome</keyword>
<dbReference type="Gene3D" id="3.90.550.10">
    <property type="entry name" value="Spore Coat Polysaccharide Biosynthesis Protein SpsA, Chain A"/>
    <property type="match status" value="1"/>
</dbReference>
<dbReference type="PANTHER" id="PTHR36529">
    <property type="entry name" value="SLL1095 PROTEIN"/>
    <property type="match status" value="1"/>
</dbReference>
<dbReference type="eggNOG" id="COG3222">
    <property type="taxonomic scope" value="Bacteria"/>
</dbReference>
<evidence type="ECO:0000313" key="1">
    <source>
        <dbReference type="EMBL" id="ADW68848.1"/>
    </source>
</evidence>
<dbReference type="KEGG" id="acm:AciX9_1800"/>
<protein>
    <recommendedName>
        <fullName evidence="3">Glycosyltransferase</fullName>
    </recommendedName>
</protein>
<gene>
    <name evidence="1" type="ordered locus">AciX9_1800</name>
</gene>
<dbReference type="STRING" id="1198114.AciX9_1800"/>
<name>E8WZG0_GRATM</name>
<dbReference type="InterPro" id="IPR029044">
    <property type="entry name" value="Nucleotide-diphossugar_trans"/>
</dbReference>
<dbReference type="EMBL" id="CP002480">
    <property type="protein sequence ID" value="ADW68848.1"/>
    <property type="molecule type" value="Genomic_DNA"/>
</dbReference>
<dbReference type="AlphaFoldDB" id="E8WZG0"/>
<dbReference type="Pfam" id="PF09837">
    <property type="entry name" value="DUF2064"/>
    <property type="match status" value="1"/>
</dbReference>
<organism evidence="2">
    <name type="scientific">Granulicella tundricola (strain ATCC BAA-1859 / DSM 23138 / MP5ACTX9)</name>
    <dbReference type="NCBI Taxonomy" id="1198114"/>
    <lineage>
        <taxon>Bacteria</taxon>
        <taxon>Pseudomonadati</taxon>
        <taxon>Acidobacteriota</taxon>
        <taxon>Terriglobia</taxon>
        <taxon>Terriglobales</taxon>
        <taxon>Acidobacteriaceae</taxon>
        <taxon>Granulicella</taxon>
    </lineage>
</organism>
<dbReference type="OrthoDB" id="9810303at2"/>
<dbReference type="InterPro" id="IPR018641">
    <property type="entry name" value="Trfase_1_rSAM/seldom-assoc"/>
</dbReference>
<sequence>MSYPILDPDFPIPALGHLCALTVMAKAPKAGRVKTRLSPPLTLEQTAALNICFLKDTTANLATVVGGAGLISYTPVGDEALFDGLLPETFGLVAQRGDGFGERLLCAAKDVLAIGYGAVCLIDSDSPTVPGAVFAKAVEELARPGDRVVIGPSDDGGYYLIGLKVAHAAPFERITWSTGTVFEETVERCREAGLEVVVLPVWYDVDDAATLAVLKRELLEGVRPGFAEMDGYSAPKTVGFLMELGA</sequence>
<evidence type="ECO:0000313" key="2">
    <source>
        <dbReference type="Proteomes" id="UP000000343"/>
    </source>
</evidence>
<dbReference type="Proteomes" id="UP000000343">
    <property type="component" value="Chromosome"/>
</dbReference>
<reference evidence="2" key="1">
    <citation type="submission" date="2011-01" db="EMBL/GenBank/DDBJ databases">
        <title>Complete sequence of chromosome of Acidobacterium sp. MP5ACTX9.</title>
        <authorList>
            <consortium name="US DOE Joint Genome Institute"/>
            <person name="Lucas S."/>
            <person name="Copeland A."/>
            <person name="Lapidus A."/>
            <person name="Cheng J.-F."/>
            <person name="Goodwin L."/>
            <person name="Pitluck S."/>
            <person name="Teshima H."/>
            <person name="Detter J.C."/>
            <person name="Han C."/>
            <person name="Tapia R."/>
            <person name="Land M."/>
            <person name="Hauser L."/>
            <person name="Kyrpides N."/>
            <person name="Ivanova N."/>
            <person name="Ovchinnikova G."/>
            <person name="Pagani I."/>
            <person name="Rawat S.R."/>
            <person name="Mannisto M."/>
            <person name="Haggblom M.M."/>
            <person name="Woyke T."/>
        </authorList>
    </citation>
    <scope>NUCLEOTIDE SEQUENCE [LARGE SCALE GENOMIC DNA]</scope>
    <source>
        <strain evidence="2">MP5ACTX9</strain>
    </source>
</reference>
<proteinExistence type="predicted"/>
<evidence type="ECO:0008006" key="3">
    <source>
        <dbReference type="Google" id="ProtNLM"/>
    </source>
</evidence>
<dbReference type="RefSeq" id="WP_013580167.1">
    <property type="nucleotide sequence ID" value="NC_015064.1"/>
</dbReference>
<dbReference type="SUPFAM" id="SSF53448">
    <property type="entry name" value="Nucleotide-diphospho-sugar transferases"/>
    <property type="match status" value="1"/>
</dbReference>
<dbReference type="NCBIfam" id="TIGR04282">
    <property type="entry name" value="glyco_like_cofC"/>
    <property type="match status" value="1"/>
</dbReference>
<dbReference type="PANTHER" id="PTHR36529:SF1">
    <property type="entry name" value="GLYCOSYLTRANSFERASE"/>
    <property type="match status" value="1"/>
</dbReference>
<dbReference type="HOGENOM" id="CLU_075662_1_0_0"/>